<evidence type="ECO:0000256" key="2">
    <source>
        <dbReference type="ARBA" id="ARBA00022649"/>
    </source>
</evidence>
<keyword evidence="4" id="KW-1185">Reference proteome</keyword>
<dbReference type="HOGENOM" id="CLU_155761_3_0_6"/>
<dbReference type="InterPro" id="IPR007712">
    <property type="entry name" value="RelE/ParE_toxin"/>
</dbReference>
<dbReference type="SUPFAM" id="SSF143011">
    <property type="entry name" value="RelE-like"/>
    <property type="match status" value="1"/>
</dbReference>
<evidence type="ECO:0000256" key="1">
    <source>
        <dbReference type="ARBA" id="ARBA00006226"/>
    </source>
</evidence>
<reference evidence="3 4" key="1">
    <citation type="journal article" date="2014" name="ISME J.">
        <title>Ecophysiology of Thioploca ingrica as revealed by the complete genome sequence supplemented with proteomic evidence.</title>
        <authorList>
            <person name="Kojima H."/>
            <person name="Ogura Y."/>
            <person name="Yamamoto N."/>
            <person name="Togashi T."/>
            <person name="Mori H."/>
            <person name="Watanabe T."/>
            <person name="Nemoto F."/>
            <person name="Kurokawa K."/>
            <person name="Hayashi T."/>
            <person name="Fukui M."/>
        </authorList>
    </citation>
    <scope>NUCLEOTIDE SEQUENCE [LARGE SCALE GENOMIC DNA]</scope>
</reference>
<dbReference type="OrthoDB" id="5570653at2"/>
<dbReference type="InterPro" id="IPR035093">
    <property type="entry name" value="RelE/ParE_toxin_dom_sf"/>
</dbReference>
<keyword evidence="2" id="KW-1277">Toxin-antitoxin system</keyword>
<protein>
    <submittedName>
        <fullName evidence="3">Plasmid stabilization protein</fullName>
    </submittedName>
</protein>
<dbReference type="Gene3D" id="3.30.2310.20">
    <property type="entry name" value="RelE-like"/>
    <property type="match status" value="1"/>
</dbReference>
<dbReference type="KEGG" id="tig:THII_0399"/>
<evidence type="ECO:0000313" key="3">
    <source>
        <dbReference type="EMBL" id="BAP54696.1"/>
    </source>
</evidence>
<gene>
    <name evidence="3" type="ORF">THII_0399</name>
</gene>
<evidence type="ECO:0000313" key="4">
    <source>
        <dbReference type="Proteomes" id="UP000031623"/>
    </source>
</evidence>
<organism evidence="3 4">
    <name type="scientific">Thioploca ingrica</name>
    <dbReference type="NCBI Taxonomy" id="40754"/>
    <lineage>
        <taxon>Bacteria</taxon>
        <taxon>Pseudomonadati</taxon>
        <taxon>Pseudomonadota</taxon>
        <taxon>Gammaproteobacteria</taxon>
        <taxon>Thiotrichales</taxon>
        <taxon>Thiotrichaceae</taxon>
        <taxon>Thioploca</taxon>
    </lineage>
</organism>
<accession>A0A090BU91</accession>
<dbReference type="PANTHER" id="PTHR35601">
    <property type="entry name" value="TOXIN RELE"/>
    <property type="match status" value="1"/>
</dbReference>
<dbReference type="STRING" id="40754.THII_0399"/>
<dbReference type="AlphaFoldDB" id="A0A090BU91"/>
<comment type="similarity">
    <text evidence="1">Belongs to the RelE toxin family.</text>
</comment>
<dbReference type="Proteomes" id="UP000031623">
    <property type="component" value="Chromosome"/>
</dbReference>
<dbReference type="EMBL" id="AP014633">
    <property type="protein sequence ID" value="BAP54696.1"/>
    <property type="molecule type" value="Genomic_DNA"/>
</dbReference>
<dbReference type="PANTHER" id="PTHR35601:SF1">
    <property type="entry name" value="TOXIN RELE"/>
    <property type="match status" value="1"/>
</dbReference>
<proteinExistence type="inferred from homology"/>
<name>A0A090BU91_9GAMM</name>
<sequence>MYEILLERQAEKDLKRLPPVIFARIISHLKGLAENPKPVGCRKIVGAEYDWRIRVGDYRIIYELDDKLHTVKVWRIKHRREAYR</sequence>
<dbReference type="Pfam" id="PF05016">
    <property type="entry name" value="ParE_toxin"/>
    <property type="match status" value="1"/>
</dbReference>